<dbReference type="InterPro" id="IPR004919">
    <property type="entry name" value="GmrSD_N"/>
</dbReference>
<dbReference type="EMBL" id="RRCN01000002">
    <property type="protein sequence ID" value="RRJ54634.1"/>
    <property type="molecule type" value="Genomic_DNA"/>
</dbReference>
<name>A0A3P3TAS0_9BACL</name>
<protein>
    <submittedName>
        <fullName evidence="2">DUF262 domain-containing protein</fullName>
    </submittedName>
</protein>
<proteinExistence type="predicted"/>
<gene>
    <name evidence="2" type="ORF">EHV15_34115</name>
</gene>
<accession>A0A3P3TAS0</accession>
<comment type="caution">
    <text evidence="2">The sequence shown here is derived from an EMBL/GenBank/DDBJ whole genome shotgun (WGS) entry which is preliminary data.</text>
</comment>
<evidence type="ECO:0000259" key="1">
    <source>
        <dbReference type="Pfam" id="PF03235"/>
    </source>
</evidence>
<dbReference type="AlphaFoldDB" id="A0A3P3TAS0"/>
<dbReference type="OrthoDB" id="9770340at2"/>
<dbReference type="Pfam" id="PF03235">
    <property type="entry name" value="GmrSD_N"/>
    <property type="match status" value="1"/>
</dbReference>
<organism evidence="2 3">
    <name type="scientific">Paenibacillus oralis</name>
    <dbReference type="NCBI Taxonomy" id="2490856"/>
    <lineage>
        <taxon>Bacteria</taxon>
        <taxon>Bacillati</taxon>
        <taxon>Bacillota</taxon>
        <taxon>Bacilli</taxon>
        <taxon>Bacillales</taxon>
        <taxon>Paenibacillaceae</taxon>
        <taxon>Paenibacillus</taxon>
    </lineage>
</organism>
<reference evidence="2 3" key="1">
    <citation type="submission" date="2018-11" db="EMBL/GenBank/DDBJ databases">
        <title>Genome sequencing of Paenibacillus sp. KCOM 3021 (= ChDC PVNT-B20).</title>
        <authorList>
            <person name="Kook J.-K."/>
            <person name="Park S.-N."/>
            <person name="Lim Y.K."/>
        </authorList>
    </citation>
    <scope>NUCLEOTIDE SEQUENCE [LARGE SCALE GENOMIC DNA]</scope>
    <source>
        <strain evidence="2 3">KCOM 3021</strain>
    </source>
</reference>
<evidence type="ECO:0000313" key="2">
    <source>
        <dbReference type="EMBL" id="RRJ54634.1"/>
    </source>
</evidence>
<feature type="domain" description="GmrSD restriction endonucleases N-terminal" evidence="1">
    <location>
        <begin position="38"/>
        <end position="102"/>
    </location>
</feature>
<keyword evidence="3" id="KW-1185">Reference proteome</keyword>
<dbReference type="Proteomes" id="UP000267017">
    <property type="component" value="Unassembled WGS sequence"/>
</dbReference>
<evidence type="ECO:0000313" key="3">
    <source>
        <dbReference type="Proteomes" id="UP000267017"/>
    </source>
</evidence>
<sequence length="169" mass="19995">MKFKDIPKFTSVHGYQINVFLHQLKRNIDEYLEAGLEINPDFQRGHIWTEDQQIRYVEYFLRGGTSARIIYFNSPNIMMGELPFVLVDGLQRLTALLRFLNNEIKAFGYYYMEFEGRTDVNLIFVVNDLKTREEVLQWYIEMNSGGTVHSDEEIARVKMLLEEERQKVG</sequence>